<keyword evidence="2" id="KW-0479">Metal-binding</keyword>
<keyword evidence="8" id="KW-1185">Reference proteome</keyword>
<keyword evidence="5" id="KW-0539">Nucleus</keyword>
<comment type="subcellular location">
    <subcellularLocation>
        <location evidence="1">Nucleus</location>
    </subcellularLocation>
</comment>
<evidence type="ECO:0000313" key="7">
    <source>
        <dbReference type="EnsemblMetazoa" id="AMIN006481-PA"/>
    </source>
</evidence>
<reference evidence="8" key="1">
    <citation type="submission" date="2013-03" db="EMBL/GenBank/DDBJ databases">
        <title>The Genome Sequence of Anopheles minimus MINIMUS1.</title>
        <authorList>
            <consortium name="The Broad Institute Genomics Platform"/>
            <person name="Neafsey D.E."/>
            <person name="Walton C."/>
            <person name="Walker B."/>
            <person name="Young S.K."/>
            <person name="Zeng Q."/>
            <person name="Gargeya S."/>
            <person name="Fitzgerald M."/>
            <person name="Haas B."/>
            <person name="Abouelleil A."/>
            <person name="Allen A.W."/>
            <person name="Alvarado L."/>
            <person name="Arachchi H.M."/>
            <person name="Berlin A.M."/>
            <person name="Chapman S.B."/>
            <person name="Gainer-Dewar J."/>
            <person name="Goldberg J."/>
            <person name="Griggs A."/>
            <person name="Gujja S."/>
            <person name="Hansen M."/>
            <person name="Howarth C."/>
            <person name="Imamovic A."/>
            <person name="Ireland A."/>
            <person name="Larimer J."/>
            <person name="McCowan C."/>
            <person name="Murphy C."/>
            <person name="Pearson M."/>
            <person name="Poon T.W."/>
            <person name="Priest M."/>
            <person name="Roberts A."/>
            <person name="Saif S."/>
            <person name="Shea T."/>
            <person name="Sisk P."/>
            <person name="Sykes S."/>
            <person name="Wortman J."/>
            <person name="Nusbaum C."/>
            <person name="Birren B."/>
        </authorList>
    </citation>
    <scope>NUCLEOTIDE SEQUENCE [LARGE SCALE GENOMIC DNA]</scope>
    <source>
        <strain evidence="8">MINIMUS1</strain>
    </source>
</reference>
<evidence type="ECO:0000256" key="1">
    <source>
        <dbReference type="ARBA" id="ARBA00004123"/>
    </source>
</evidence>
<dbReference type="Pfam" id="PF05699">
    <property type="entry name" value="Dimer_Tnp_hAT"/>
    <property type="match status" value="1"/>
</dbReference>
<dbReference type="InterPro" id="IPR008906">
    <property type="entry name" value="HATC_C_dom"/>
</dbReference>
<keyword evidence="3" id="KW-0863">Zinc-finger</keyword>
<dbReference type="AlphaFoldDB" id="A0A182W808"/>
<proteinExistence type="predicted"/>
<feature type="domain" description="HAT C-terminal dimerisation" evidence="6">
    <location>
        <begin position="427"/>
        <end position="506"/>
    </location>
</feature>
<name>A0A182W808_9DIPT</name>
<protein>
    <recommendedName>
        <fullName evidence="6">HAT C-terminal dimerisation domain-containing protein</fullName>
    </recommendedName>
</protein>
<dbReference type="PANTHER" id="PTHR46481">
    <property type="entry name" value="ZINC FINGER BED DOMAIN-CONTAINING PROTEIN 4"/>
    <property type="match status" value="1"/>
</dbReference>
<evidence type="ECO:0000256" key="2">
    <source>
        <dbReference type="ARBA" id="ARBA00022723"/>
    </source>
</evidence>
<dbReference type="PANTHER" id="PTHR46481:SF10">
    <property type="entry name" value="ZINC FINGER BED DOMAIN-CONTAINING PROTEIN 39"/>
    <property type="match status" value="1"/>
</dbReference>
<dbReference type="GO" id="GO:0008270">
    <property type="term" value="F:zinc ion binding"/>
    <property type="evidence" value="ECO:0007669"/>
    <property type="project" value="UniProtKB-KW"/>
</dbReference>
<evidence type="ECO:0000256" key="4">
    <source>
        <dbReference type="ARBA" id="ARBA00022833"/>
    </source>
</evidence>
<accession>A0A182W808</accession>
<organism evidence="7 8">
    <name type="scientific">Anopheles minimus</name>
    <dbReference type="NCBI Taxonomy" id="112268"/>
    <lineage>
        <taxon>Eukaryota</taxon>
        <taxon>Metazoa</taxon>
        <taxon>Ecdysozoa</taxon>
        <taxon>Arthropoda</taxon>
        <taxon>Hexapoda</taxon>
        <taxon>Insecta</taxon>
        <taxon>Pterygota</taxon>
        <taxon>Neoptera</taxon>
        <taxon>Endopterygota</taxon>
        <taxon>Diptera</taxon>
        <taxon>Nematocera</taxon>
        <taxon>Culicoidea</taxon>
        <taxon>Culicidae</taxon>
        <taxon>Anophelinae</taxon>
        <taxon>Anopheles</taxon>
    </lineage>
</organism>
<sequence length="508" mass="57829">MEQFQISQHVVCVVTDKAPNMEKAVSLNESQDFKDLFKSLCPSYNLPARKTLGNTMLNIRYKELLGEVKAKVGKAKAICLTSDGWTDINESFFAATAHYINDADCTLHSFLLELGQFSKKHTSENIAAWLKTVMVNFGISEKVCCVVTDNAPNMKCAVNLLRIENITCFAHTLNIIVQNSIRDSMLDTVNSVKHIVSYFKKSSTALLKLHELQKNMNYVELKLILDVPTRWNSTVYMLERFHLNQEPIISCLAILGISSGLEESDWIIMKEASTILKNFDLITKEMSAEKTITLPKMRVIVSLLINKLKSNLNSGDFGAKGVILLNLLLKGLLTRFQFLDNSTVSQATVLDPRFKHRGCKDNDTFKQCCDIILNEMTNLGSTQEVTLMNEVLPNESVENANSIWDEFDSEQNQPQLMLHTRSSFRIELDDYLSEALCHRNDDPLQWWKIHKMKYPTLYELLLKKLCIPASSVPCERIFSKAEDIETSKRNRLKANKINKILFIKHNSS</sequence>
<dbReference type="SUPFAM" id="SSF53098">
    <property type="entry name" value="Ribonuclease H-like"/>
    <property type="match status" value="1"/>
</dbReference>
<evidence type="ECO:0000313" key="8">
    <source>
        <dbReference type="Proteomes" id="UP000075920"/>
    </source>
</evidence>
<evidence type="ECO:0000259" key="6">
    <source>
        <dbReference type="Pfam" id="PF05699"/>
    </source>
</evidence>
<dbReference type="Proteomes" id="UP000075920">
    <property type="component" value="Unassembled WGS sequence"/>
</dbReference>
<dbReference type="GO" id="GO:0046983">
    <property type="term" value="F:protein dimerization activity"/>
    <property type="evidence" value="ECO:0007669"/>
    <property type="project" value="InterPro"/>
</dbReference>
<dbReference type="GO" id="GO:0005634">
    <property type="term" value="C:nucleus"/>
    <property type="evidence" value="ECO:0007669"/>
    <property type="project" value="UniProtKB-SubCell"/>
</dbReference>
<reference evidence="7" key="2">
    <citation type="submission" date="2020-05" db="UniProtKB">
        <authorList>
            <consortium name="EnsemblMetazoa"/>
        </authorList>
    </citation>
    <scope>IDENTIFICATION</scope>
    <source>
        <strain evidence="7">MINIMUS1</strain>
    </source>
</reference>
<dbReference type="EnsemblMetazoa" id="AMIN006481-RA">
    <property type="protein sequence ID" value="AMIN006481-PA"/>
    <property type="gene ID" value="AMIN006481"/>
</dbReference>
<dbReference type="STRING" id="112268.A0A182W808"/>
<evidence type="ECO:0000256" key="3">
    <source>
        <dbReference type="ARBA" id="ARBA00022771"/>
    </source>
</evidence>
<dbReference type="InterPro" id="IPR012337">
    <property type="entry name" value="RNaseH-like_sf"/>
</dbReference>
<dbReference type="InterPro" id="IPR052035">
    <property type="entry name" value="ZnF_BED_domain_contain"/>
</dbReference>
<dbReference type="VEuPathDB" id="VectorBase:AMIN006481"/>
<evidence type="ECO:0000256" key="5">
    <source>
        <dbReference type="ARBA" id="ARBA00023242"/>
    </source>
</evidence>
<keyword evidence="4" id="KW-0862">Zinc</keyword>